<keyword evidence="5 10" id="KW-0812">Transmembrane</keyword>
<dbReference type="GO" id="GO:0005886">
    <property type="term" value="C:plasma membrane"/>
    <property type="evidence" value="ECO:0007669"/>
    <property type="project" value="UniProtKB-SubCell"/>
</dbReference>
<proteinExistence type="inferred from homology"/>
<dbReference type="GO" id="GO:0043332">
    <property type="term" value="C:mating projection tip"/>
    <property type="evidence" value="ECO:0007669"/>
    <property type="project" value="UniProtKB-UniRule"/>
</dbReference>
<protein>
    <recommendedName>
        <fullName evidence="10">Plasma membrane fusion protein PRM1</fullName>
    </recommendedName>
</protein>
<evidence type="ECO:0000256" key="9">
    <source>
        <dbReference type="ARBA" id="ARBA00023180"/>
    </source>
</evidence>
<reference evidence="12" key="1">
    <citation type="submission" date="2023-03" db="EMBL/GenBank/DDBJ databases">
        <title>Massive genome expansion in bonnet fungi (Mycena s.s.) driven by repeated elements and novel gene families across ecological guilds.</title>
        <authorList>
            <consortium name="Lawrence Berkeley National Laboratory"/>
            <person name="Harder C.B."/>
            <person name="Miyauchi S."/>
            <person name="Viragh M."/>
            <person name="Kuo A."/>
            <person name="Thoen E."/>
            <person name="Andreopoulos B."/>
            <person name="Lu D."/>
            <person name="Skrede I."/>
            <person name="Drula E."/>
            <person name="Henrissat B."/>
            <person name="Morin E."/>
            <person name="Kohler A."/>
            <person name="Barry K."/>
            <person name="LaButti K."/>
            <person name="Morin E."/>
            <person name="Salamov A."/>
            <person name="Lipzen A."/>
            <person name="Mereny Z."/>
            <person name="Hegedus B."/>
            <person name="Baldrian P."/>
            <person name="Stursova M."/>
            <person name="Weitz H."/>
            <person name="Taylor A."/>
            <person name="Grigoriev I.V."/>
            <person name="Nagy L.G."/>
            <person name="Martin F."/>
            <person name="Kauserud H."/>
        </authorList>
    </citation>
    <scope>NUCLEOTIDE SEQUENCE</scope>
    <source>
        <strain evidence="12">CBHHK188m</strain>
    </source>
</reference>
<evidence type="ECO:0000313" key="12">
    <source>
        <dbReference type="EMBL" id="KAJ7745438.1"/>
    </source>
</evidence>
<feature type="region of interest" description="Disordered" evidence="11">
    <location>
        <begin position="831"/>
        <end position="900"/>
    </location>
</feature>
<comment type="function">
    <text evidence="1 10">Involved in cell fusion during mating by stabilizing the plasma membrane fusion event.</text>
</comment>
<evidence type="ECO:0000256" key="3">
    <source>
        <dbReference type="ARBA" id="ARBA00010780"/>
    </source>
</evidence>
<dbReference type="Proteomes" id="UP001215280">
    <property type="component" value="Unassembled WGS sequence"/>
</dbReference>
<feature type="region of interest" description="Disordered" evidence="11">
    <location>
        <begin position="799"/>
        <end position="819"/>
    </location>
</feature>
<keyword evidence="13" id="KW-1185">Reference proteome</keyword>
<dbReference type="AlphaFoldDB" id="A0AAD7N4Q8"/>
<keyword evidence="9" id="KW-0325">Glycoprotein</keyword>
<gene>
    <name evidence="12" type="ORF">DFH07DRAFT_942850</name>
</gene>
<evidence type="ECO:0000256" key="11">
    <source>
        <dbReference type="SAM" id="MobiDB-lite"/>
    </source>
</evidence>
<evidence type="ECO:0000256" key="6">
    <source>
        <dbReference type="ARBA" id="ARBA00022971"/>
    </source>
</evidence>
<dbReference type="GO" id="GO:0032220">
    <property type="term" value="P:plasma membrane fusion involved in cytogamy"/>
    <property type="evidence" value="ECO:0007669"/>
    <property type="project" value="TreeGrafter"/>
</dbReference>
<keyword evidence="8 10" id="KW-0472">Membrane</keyword>
<feature type="region of interest" description="Disordered" evidence="11">
    <location>
        <begin position="757"/>
        <end position="782"/>
    </location>
</feature>
<dbReference type="EMBL" id="JARJLG010000103">
    <property type="protein sequence ID" value="KAJ7745438.1"/>
    <property type="molecule type" value="Genomic_DNA"/>
</dbReference>
<keyword evidence="4 10" id="KW-1003">Cell membrane</keyword>
<evidence type="ECO:0000256" key="5">
    <source>
        <dbReference type="ARBA" id="ARBA00022692"/>
    </source>
</evidence>
<keyword evidence="7 10" id="KW-1133">Transmembrane helix</keyword>
<evidence type="ECO:0000256" key="7">
    <source>
        <dbReference type="ARBA" id="ARBA00022989"/>
    </source>
</evidence>
<dbReference type="PANTHER" id="PTHR31030:SF1">
    <property type="entry name" value="PLASMA MEMBRANE FUSION PROTEIN PRM1"/>
    <property type="match status" value="1"/>
</dbReference>
<accession>A0AAD7N4Q8</accession>
<evidence type="ECO:0000313" key="13">
    <source>
        <dbReference type="Proteomes" id="UP001215280"/>
    </source>
</evidence>
<name>A0AAD7N4Q8_9AGAR</name>
<organism evidence="12 13">
    <name type="scientific">Mycena maculata</name>
    <dbReference type="NCBI Taxonomy" id="230809"/>
    <lineage>
        <taxon>Eukaryota</taxon>
        <taxon>Fungi</taxon>
        <taxon>Dikarya</taxon>
        <taxon>Basidiomycota</taxon>
        <taxon>Agaricomycotina</taxon>
        <taxon>Agaricomycetes</taxon>
        <taxon>Agaricomycetidae</taxon>
        <taxon>Agaricales</taxon>
        <taxon>Marasmiineae</taxon>
        <taxon>Mycenaceae</taxon>
        <taxon>Mycena</taxon>
    </lineage>
</organism>
<feature type="transmembrane region" description="Helical" evidence="10">
    <location>
        <begin position="400"/>
        <end position="421"/>
    </location>
</feature>
<feature type="transmembrane region" description="Helical" evidence="10">
    <location>
        <begin position="301"/>
        <end position="320"/>
    </location>
</feature>
<dbReference type="InterPro" id="IPR026777">
    <property type="entry name" value="PRM1"/>
</dbReference>
<evidence type="ECO:0000256" key="2">
    <source>
        <dbReference type="ARBA" id="ARBA00004651"/>
    </source>
</evidence>
<feature type="transmembrane region" description="Helical" evidence="10">
    <location>
        <begin position="609"/>
        <end position="634"/>
    </location>
</feature>
<keyword evidence="6 10" id="KW-0184">Conjugation</keyword>
<comment type="caution">
    <text evidence="12">The sequence shown here is derived from an EMBL/GenBank/DDBJ whole genome shotgun (WGS) entry which is preliminary data.</text>
</comment>
<feature type="transmembrane region" description="Helical" evidence="10">
    <location>
        <begin position="32"/>
        <end position="52"/>
    </location>
</feature>
<evidence type="ECO:0000256" key="1">
    <source>
        <dbReference type="ARBA" id="ARBA00002512"/>
    </source>
</evidence>
<dbReference type="PANTHER" id="PTHR31030">
    <property type="entry name" value="PLASMA MEMBRANE FUSION PROTEIN PRM1"/>
    <property type="match status" value="1"/>
</dbReference>
<feature type="region of interest" description="Disordered" evidence="11">
    <location>
        <begin position="660"/>
        <end position="683"/>
    </location>
</feature>
<evidence type="ECO:0000256" key="10">
    <source>
        <dbReference type="RuleBase" id="RU366035"/>
    </source>
</evidence>
<sequence length="1076" mass="117106">MSTNSWNAAPPTYDAHSIDSTQLRPYLQLPHLLSLTWIAYPILSLAFVVFRIQLSLSSSQDAVASAKSDLLTACQAAEKAATAAASMPRFMAIATNEQFTNAVNDSMNAARATLVLALTMMEAIINFIVDTYRSTFLCFLELVIQGGLAILAGAVQELNVVVGAAAGGIRTAIQDTVSGADSLLQDAANVVGKFGIHINTTIPIPDLTSLENVTLPQSFTDAISNLNNTLPTFKDLKQVVVQFIDTPFELLKSDINDTFTGLSFNSSILAVPELNTVSFCGDLDTSFIDDLGRDLVKLAKIGIVIIIVIIFILIGLNCLLEWYKWRCQRRHLEYTRQAWTSDPTLVVQSMSGGAPNVTLSDHNLLILQVDGAHPLVTRIANTLSAKLRLSPSKHINLKWFLHYVFHPPALACFLIGFFGLLSVELQLAAMGPLVDKYSQQANATATDFSNTIATSINASMFNQSATYANSVNAHVDTIQDAINDGLFGWVNTTTTTLNTTIETFYEDIQNAVNLVFNGTILDAPIQDFIKCILGTKIDAIEEALTFLHNNLNIDMPRVNESILVLSPASVNEATQPIADAAVGTGNDGNSGIVGKLVNTYADSLRKERLMFGVFMGLWGIVVLMGVSIILWHSYGRPHMEARKRAKWEREQRSLPMAVAEEKGFGPGSGSGGQHADLPSFTPLPSPKLGGSFNPFAFVRPKNNEASRSMDSLEKSNNRSWDTFFDKPTSSRSGVSTREISKPMKLVGFGRRGREVFVGDRNPPAGSQSPFQSDAELEPEQERRTTKWFARFAGLLGKNQNQEANTIEPYPEFTPNPDSARVRPVLRVKIDRPPSDASVEQEQQQQSNTGTDRSRWSVSPEHTARAMAPPKPWTGLMASLSPVTGPGRHKHKPSVPSNVNSMDGANSMYDVTMAGIPAMQPSPMQPSPLAMPLHSGFDVPHKQAILPYHPGVVYPARAAPGTTIFPAARQGHRRSVSVPVAAEPDAYDYNNYASVTPTARTNPFSDANRLAPPEADESPSTPVTRLLTTTHARRSSSVDPFVTPFDDEHRVTVTPVHPDHAQARKSIPTNPFAVVAL</sequence>
<comment type="subcellular location">
    <subcellularLocation>
        <location evidence="2 10">Cell membrane</location>
        <topology evidence="2 10">Multi-pass membrane protein</topology>
    </subcellularLocation>
</comment>
<feature type="compositionally biased region" description="Polar residues" evidence="11">
    <location>
        <begin position="837"/>
        <end position="850"/>
    </location>
</feature>
<feature type="region of interest" description="Disordered" evidence="11">
    <location>
        <begin position="996"/>
        <end position="1021"/>
    </location>
</feature>
<evidence type="ECO:0000256" key="4">
    <source>
        <dbReference type="ARBA" id="ARBA00022475"/>
    </source>
</evidence>
<feature type="transmembrane region" description="Helical" evidence="10">
    <location>
        <begin position="109"/>
        <end position="129"/>
    </location>
</feature>
<evidence type="ECO:0000256" key="8">
    <source>
        <dbReference type="ARBA" id="ARBA00023136"/>
    </source>
</evidence>
<comment type="similarity">
    <text evidence="3 10">Belongs to the PRM1 family.</text>
</comment>